<feature type="region of interest" description="Disordered" evidence="1">
    <location>
        <begin position="1"/>
        <end position="59"/>
    </location>
</feature>
<proteinExistence type="predicted"/>
<protein>
    <submittedName>
        <fullName evidence="2">Uncharacterized protein</fullName>
    </submittedName>
</protein>
<comment type="caution">
    <text evidence="2">The sequence shown here is derived from an EMBL/GenBank/DDBJ whole genome shotgun (WGS) entry which is preliminary data.</text>
</comment>
<keyword evidence="3" id="KW-1185">Reference proteome</keyword>
<dbReference type="AlphaFoldDB" id="A0A4S8KGM4"/>
<organism evidence="2 3">
    <name type="scientific">Musa balbisiana</name>
    <name type="common">Banana</name>
    <dbReference type="NCBI Taxonomy" id="52838"/>
    <lineage>
        <taxon>Eukaryota</taxon>
        <taxon>Viridiplantae</taxon>
        <taxon>Streptophyta</taxon>
        <taxon>Embryophyta</taxon>
        <taxon>Tracheophyta</taxon>
        <taxon>Spermatophyta</taxon>
        <taxon>Magnoliopsida</taxon>
        <taxon>Liliopsida</taxon>
        <taxon>Zingiberales</taxon>
        <taxon>Musaceae</taxon>
        <taxon>Musa</taxon>
    </lineage>
</organism>
<evidence type="ECO:0000256" key="1">
    <source>
        <dbReference type="SAM" id="MobiDB-lite"/>
    </source>
</evidence>
<dbReference type="Proteomes" id="UP000317650">
    <property type="component" value="Chromosome 4"/>
</dbReference>
<accession>A0A4S8KGM4</accession>
<evidence type="ECO:0000313" key="2">
    <source>
        <dbReference type="EMBL" id="THU74429.1"/>
    </source>
</evidence>
<dbReference type="EMBL" id="PYDT01000001">
    <property type="protein sequence ID" value="THU74429.1"/>
    <property type="molecule type" value="Genomic_DNA"/>
</dbReference>
<sequence>MPKWEGIASGRTAGNGQQQRDFELGAEGQIGVSGEGGGGKSLESTCSGGGPGTRTSCGWPDRRALDLKVHACGLVSLRGPPERPI</sequence>
<reference evidence="2 3" key="1">
    <citation type="journal article" date="2019" name="Nat. Plants">
        <title>Genome sequencing of Musa balbisiana reveals subgenome evolution and function divergence in polyploid bananas.</title>
        <authorList>
            <person name="Yao X."/>
        </authorList>
    </citation>
    <scope>NUCLEOTIDE SEQUENCE [LARGE SCALE GENOMIC DNA]</scope>
    <source>
        <strain evidence="3">cv. DH-PKW</strain>
        <tissue evidence="2">Leaves</tissue>
    </source>
</reference>
<feature type="compositionally biased region" description="Gly residues" evidence="1">
    <location>
        <begin position="31"/>
        <end position="40"/>
    </location>
</feature>
<gene>
    <name evidence="2" type="ORF">C4D60_Mb04t33280</name>
</gene>
<evidence type="ECO:0000313" key="3">
    <source>
        <dbReference type="Proteomes" id="UP000317650"/>
    </source>
</evidence>
<name>A0A4S8KGM4_MUSBA</name>